<reference evidence="3" key="1">
    <citation type="journal article" date="2019" name="Int. J. Syst. Evol. Microbiol.">
        <title>The Global Catalogue of Microorganisms (GCM) 10K type strain sequencing project: providing services to taxonomists for standard genome sequencing and annotation.</title>
        <authorList>
            <consortium name="The Broad Institute Genomics Platform"/>
            <consortium name="The Broad Institute Genome Sequencing Center for Infectious Disease"/>
            <person name="Wu L."/>
            <person name="Ma J."/>
        </authorList>
    </citation>
    <scope>NUCLEOTIDE SEQUENCE [LARGE SCALE GENOMIC DNA]</scope>
    <source>
        <strain evidence="3">JCM 4542</strain>
    </source>
</reference>
<evidence type="ECO:0000313" key="3">
    <source>
        <dbReference type="Proteomes" id="UP001500886"/>
    </source>
</evidence>
<dbReference type="RefSeq" id="WP_344434571.1">
    <property type="nucleotide sequence ID" value="NZ_BAAASL010000006.1"/>
</dbReference>
<proteinExistence type="predicted"/>
<organism evidence="2 3">
    <name type="scientific">Streptomyces luteosporeus</name>
    <dbReference type="NCBI Taxonomy" id="173856"/>
    <lineage>
        <taxon>Bacteria</taxon>
        <taxon>Bacillati</taxon>
        <taxon>Actinomycetota</taxon>
        <taxon>Actinomycetes</taxon>
        <taxon>Kitasatosporales</taxon>
        <taxon>Streptomycetaceae</taxon>
        <taxon>Streptomyces</taxon>
    </lineage>
</organism>
<name>A0ABP6G3J1_9ACTN</name>
<dbReference type="Proteomes" id="UP001500886">
    <property type="component" value="Unassembled WGS sequence"/>
</dbReference>
<gene>
    <name evidence="2" type="ORF">GCM10010315_20280</name>
</gene>
<evidence type="ECO:0000256" key="1">
    <source>
        <dbReference type="SAM" id="MobiDB-lite"/>
    </source>
</evidence>
<dbReference type="EMBL" id="BAAASL010000006">
    <property type="protein sequence ID" value="GAA2713912.1"/>
    <property type="molecule type" value="Genomic_DNA"/>
</dbReference>
<protein>
    <submittedName>
        <fullName evidence="2">Uncharacterized protein</fullName>
    </submittedName>
</protein>
<sequence>MNNAVSFEELAGIAGEVLPERTVMGIVASPFGRLAAGPGDGTGAGAASGASSSAASGGGVFAPVPHDHGTTILSSCQSIDRQGTPGLFGSLGLGSENPASNVTCTPAAIASH</sequence>
<feature type="region of interest" description="Disordered" evidence="1">
    <location>
        <begin position="87"/>
        <end position="112"/>
    </location>
</feature>
<accession>A0ABP6G3J1</accession>
<comment type="caution">
    <text evidence="2">The sequence shown here is derived from an EMBL/GenBank/DDBJ whole genome shotgun (WGS) entry which is preliminary data.</text>
</comment>
<evidence type="ECO:0000313" key="2">
    <source>
        <dbReference type="EMBL" id="GAA2713912.1"/>
    </source>
</evidence>
<keyword evidence="3" id="KW-1185">Reference proteome</keyword>
<feature type="region of interest" description="Disordered" evidence="1">
    <location>
        <begin position="37"/>
        <end position="63"/>
    </location>
</feature>